<dbReference type="Pfam" id="PF00535">
    <property type="entry name" value="Glycos_transf_2"/>
    <property type="match status" value="1"/>
</dbReference>
<evidence type="ECO:0000313" key="14">
    <source>
        <dbReference type="EMBL" id="KAJ6224010.1"/>
    </source>
</evidence>
<dbReference type="InterPro" id="IPR029044">
    <property type="entry name" value="Nucleotide-diphossugar_trans"/>
</dbReference>
<feature type="transmembrane region" description="Helical" evidence="11">
    <location>
        <begin position="517"/>
        <end position="539"/>
    </location>
</feature>
<evidence type="ECO:0000256" key="2">
    <source>
        <dbReference type="ARBA" id="ARBA00012837"/>
    </source>
</evidence>
<keyword evidence="11" id="KW-0472">Membrane</keyword>
<dbReference type="Gene3D" id="3.40.50.620">
    <property type="entry name" value="HUPs"/>
    <property type="match status" value="1"/>
</dbReference>
<dbReference type="HAMAP" id="MF_00123">
    <property type="entry name" value="Arg_tRNA_synth"/>
    <property type="match status" value="1"/>
</dbReference>
<dbReference type="Pfam" id="PF14360">
    <property type="entry name" value="PAP2_C"/>
    <property type="match status" value="1"/>
</dbReference>
<dbReference type="GO" id="GO:0006420">
    <property type="term" value="P:arginyl-tRNA aminoacylation"/>
    <property type="evidence" value="ECO:0007669"/>
    <property type="project" value="InterPro"/>
</dbReference>
<dbReference type="Pfam" id="PF03485">
    <property type="entry name" value="Arg_tRNA_synt_N"/>
    <property type="match status" value="1"/>
</dbReference>
<feature type="coiled-coil region" evidence="10">
    <location>
        <begin position="699"/>
        <end position="733"/>
    </location>
</feature>
<protein>
    <recommendedName>
        <fullName evidence="2">arginine--tRNA ligase</fullName>
        <ecNumber evidence="2">6.1.1.19</ecNumber>
    </recommendedName>
    <alternativeName>
        <fullName evidence="8">Arginyl-tRNA synthetase</fullName>
    </alternativeName>
</protein>
<dbReference type="PROSITE" id="PS00178">
    <property type="entry name" value="AA_TRNA_LIGASE_I"/>
    <property type="match status" value="1"/>
</dbReference>
<dbReference type="NCBIfam" id="TIGR00456">
    <property type="entry name" value="argS"/>
    <property type="match status" value="1"/>
</dbReference>
<dbReference type="InterPro" id="IPR001278">
    <property type="entry name" value="Arg-tRNA-ligase"/>
</dbReference>
<dbReference type="Pfam" id="PF05746">
    <property type="entry name" value="DALR_1"/>
    <property type="match status" value="1"/>
</dbReference>
<evidence type="ECO:0000256" key="1">
    <source>
        <dbReference type="ARBA" id="ARBA00005594"/>
    </source>
</evidence>
<dbReference type="InterPro" id="IPR001173">
    <property type="entry name" value="Glyco_trans_2-like"/>
</dbReference>
<dbReference type="GO" id="GO:0005524">
    <property type="term" value="F:ATP binding"/>
    <property type="evidence" value="ECO:0007669"/>
    <property type="project" value="UniProtKB-KW"/>
</dbReference>
<keyword evidence="11" id="KW-1133">Transmembrane helix</keyword>
<dbReference type="SMART" id="SM01016">
    <property type="entry name" value="Arg_tRNA_synt_N"/>
    <property type="match status" value="1"/>
</dbReference>
<dbReference type="SUPFAM" id="SSF47323">
    <property type="entry name" value="Anticodon-binding domain of a subclass of class I aminoacyl-tRNA synthetases"/>
    <property type="match status" value="1"/>
</dbReference>
<evidence type="ECO:0000256" key="8">
    <source>
        <dbReference type="ARBA" id="ARBA00033033"/>
    </source>
</evidence>
<evidence type="ECO:0000256" key="6">
    <source>
        <dbReference type="ARBA" id="ARBA00022917"/>
    </source>
</evidence>
<evidence type="ECO:0000313" key="15">
    <source>
        <dbReference type="Proteomes" id="UP001142055"/>
    </source>
</evidence>
<dbReference type="Proteomes" id="UP001142055">
    <property type="component" value="Chromosome 1"/>
</dbReference>
<evidence type="ECO:0000256" key="5">
    <source>
        <dbReference type="ARBA" id="ARBA00022840"/>
    </source>
</evidence>
<feature type="transmembrane region" description="Helical" evidence="11">
    <location>
        <begin position="546"/>
        <end position="569"/>
    </location>
</feature>
<feature type="domain" description="DALR anticodon binding" evidence="12">
    <location>
        <begin position="1208"/>
        <end position="1335"/>
    </location>
</feature>
<keyword evidence="7" id="KW-0030">Aminoacyl-tRNA synthetase</keyword>
<reference evidence="14" key="1">
    <citation type="submission" date="2022-12" db="EMBL/GenBank/DDBJ databases">
        <title>Genome assemblies of Blomia tropicalis.</title>
        <authorList>
            <person name="Cui Y."/>
        </authorList>
    </citation>
    <scope>NUCLEOTIDE SEQUENCE</scope>
    <source>
        <tissue evidence="14">Adult mites</tissue>
    </source>
</reference>
<name>A0A9Q0MDR6_BLOTA</name>
<dbReference type="Gene3D" id="1.10.730.10">
    <property type="entry name" value="Isoleucyl-tRNA Synthetase, Domain 1"/>
    <property type="match status" value="1"/>
</dbReference>
<dbReference type="InterPro" id="IPR025749">
    <property type="entry name" value="Sphingomyelin_synth-like_dom"/>
</dbReference>
<dbReference type="InterPro" id="IPR001412">
    <property type="entry name" value="aa-tRNA-synth_I_CS"/>
</dbReference>
<dbReference type="PANTHER" id="PTHR11956">
    <property type="entry name" value="ARGINYL-TRNA SYNTHETASE"/>
    <property type="match status" value="1"/>
</dbReference>
<dbReference type="SUPFAM" id="SSF52374">
    <property type="entry name" value="Nucleotidylyl transferase"/>
    <property type="match status" value="1"/>
</dbReference>
<dbReference type="InterPro" id="IPR005148">
    <property type="entry name" value="Arg-tRNA-synth_N"/>
</dbReference>
<comment type="caution">
    <text evidence="14">The sequence shown here is derived from an EMBL/GenBank/DDBJ whole genome shotgun (WGS) entry which is preliminary data.</text>
</comment>
<dbReference type="InterPro" id="IPR008909">
    <property type="entry name" value="DALR_anticod-bd"/>
</dbReference>
<evidence type="ECO:0000256" key="10">
    <source>
        <dbReference type="SAM" id="Coils"/>
    </source>
</evidence>
<evidence type="ECO:0000259" key="12">
    <source>
        <dbReference type="SMART" id="SM00836"/>
    </source>
</evidence>
<dbReference type="FunFam" id="1.10.730.10:FF:000064">
    <property type="entry name" value="Probable arginine--tRNA ligase, cytoplasmic"/>
    <property type="match status" value="1"/>
</dbReference>
<dbReference type="CDD" id="cd00671">
    <property type="entry name" value="ArgRS_core"/>
    <property type="match status" value="1"/>
</dbReference>
<dbReference type="InterPro" id="IPR014729">
    <property type="entry name" value="Rossmann-like_a/b/a_fold"/>
</dbReference>
<organism evidence="14 15">
    <name type="scientific">Blomia tropicalis</name>
    <name type="common">Mite</name>
    <dbReference type="NCBI Taxonomy" id="40697"/>
    <lineage>
        <taxon>Eukaryota</taxon>
        <taxon>Metazoa</taxon>
        <taxon>Ecdysozoa</taxon>
        <taxon>Arthropoda</taxon>
        <taxon>Chelicerata</taxon>
        <taxon>Arachnida</taxon>
        <taxon>Acari</taxon>
        <taxon>Acariformes</taxon>
        <taxon>Sarcoptiformes</taxon>
        <taxon>Astigmata</taxon>
        <taxon>Glycyphagoidea</taxon>
        <taxon>Echimyopodidae</taxon>
        <taxon>Blomia</taxon>
    </lineage>
</organism>
<sequence>MASNNLVSVIICVRNSEKWIEECLNSITEQTYDGPIEVSIFDDGSSDRSISMINEWFEQMKNGRRINTTLVISCNSDKDNPRGVGFAKNRAVEQSLGKYLCFLDSDDFMHPDRINLQIEACNNQNNEFTIVGSKVCRIPADSTPRYMNWANNLSPIELQNQIYTCFGPTILMPTWFCTRETYNRVGSFVQSQPKGVPEDLIFFYRHLKLGGKVCRVDQVLLTYRYHPDATTFSVTDEAIWKVRLNKLVENVISKWNQFTIWNAGKEGRRFYRSLPEMDRKKVIAFADVDKKKLDKKYYTYEEYDGPRKPKIPIIHYSDLKPPVVICIKLGLSNGHFERNLESLCLKEGIDYVHFVRCILTFWNRHGANIGAALFMVIGLLLNTVMLSIANERVPLNERVLPDILFDISPYNYNWFTISEMYIGAQNICFFLLLIFHSEREIILRRFMFILGIMYMMRTITFTCTSLPSPFKVSTCLSQMDDNITFTEFASNILIRAYNFSFTFGFISLLKRTLCGDYIYSGHTLIIIIVYLFINTYFFANKQRYKPLLFILENVHFILTICSVICVFLSRQHYSVDVILSYYVATRLFWTYHSLCLDKYMFQELRQRHENNSYSDRESSKFLHEPMKNSYREYVIRDNPNLISLSWWWPIFVYFEIIKRPPDHLNDSRFPFETKIEDNVNTASESPAQSIEKFAEVESLKKLNSENLKLRYQLKFLQENIDKLSKQVKELGINIDNDSSDDASSMMMESIIKELNHLFKTAILKAFPTLSDAPIVLQRSEFADFQCNSALQLVKMLPVKKSPVEIAKSIIANIDLDKSICESIAVSGPGFMNIVIKQSFVKKQLLNIIINGVNICLANPESNEHILVDYSSPNIAKEMHVGHLRSTIIGDSISRVFEFVGYNVLRINHVGDWGTQFGMLLAHLMDKFPDYKTAPPPIADLQMFYKESKKRFDDDSEFKKRAYDTTVRLQAKEPDMIQAWKLICDISRKEFSEVYKLLGIHEGLTERGESFYHDRMNLVVKDLIERNLAVEEDGRRVFYPKDKSLPPLTIVKSDGGYTYDTSDMAAIKQRVDEDKATRIIYTVDAGQGVHFQTIFDCAKIAGYYNPSQTRVDHCTFGVVLGEDKKKFKTRSGDTVKLKDLINEGLERSLQKLIEKGRDKVLSEAELRQAQEAVAVGCIKYSDLSHDRNHDYIFSFDRMLDDRGNTAVYLLYALTRIRSIIRNAKLDISVSDIGLEMSQNDTLKLDHPREMKLAKFILNFTDVIVQIIDDLFMHSLCKYLYDLSVIFNEFYDQCYVIQKINENEMKVNYSRIILCEATARIMEASFSILGIKTVDKM</sequence>
<dbReference type="EMBL" id="JAPWDV010000001">
    <property type="protein sequence ID" value="KAJ6224010.1"/>
    <property type="molecule type" value="Genomic_DNA"/>
</dbReference>
<keyword evidence="11" id="KW-0812">Transmembrane</keyword>
<comment type="similarity">
    <text evidence="1">Belongs to the class-I aminoacyl-tRNA synthetase family.</text>
</comment>
<dbReference type="Gene3D" id="3.30.1360.70">
    <property type="entry name" value="Arginyl tRNA synthetase N-terminal domain"/>
    <property type="match status" value="1"/>
</dbReference>
<dbReference type="GO" id="GO:0005737">
    <property type="term" value="C:cytoplasm"/>
    <property type="evidence" value="ECO:0007669"/>
    <property type="project" value="InterPro"/>
</dbReference>
<evidence type="ECO:0000256" key="7">
    <source>
        <dbReference type="ARBA" id="ARBA00023146"/>
    </source>
</evidence>
<keyword evidence="6" id="KW-0648">Protein biosynthesis</keyword>
<dbReference type="InterPro" id="IPR009080">
    <property type="entry name" value="tRNAsynth_Ia_anticodon-bd"/>
</dbReference>
<feature type="transmembrane region" description="Helical" evidence="11">
    <location>
        <begin position="446"/>
        <end position="467"/>
    </location>
</feature>
<dbReference type="PANTHER" id="PTHR11956:SF5">
    <property type="entry name" value="ARGININE--TRNA LIGASE, CYTOPLASMIC"/>
    <property type="match status" value="1"/>
</dbReference>
<dbReference type="Pfam" id="PF00750">
    <property type="entry name" value="tRNA-synt_1d"/>
    <property type="match status" value="1"/>
</dbReference>
<keyword evidence="4" id="KW-0547">Nucleotide-binding</keyword>
<evidence type="ECO:0000256" key="9">
    <source>
        <dbReference type="ARBA" id="ARBA00049339"/>
    </source>
</evidence>
<proteinExistence type="inferred from homology"/>
<dbReference type="EC" id="6.1.1.19" evidence="2"/>
<dbReference type="PRINTS" id="PR01038">
    <property type="entry name" value="TRNASYNTHARG"/>
</dbReference>
<comment type="catalytic activity">
    <reaction evidence="9">
        <text>tRNA(Arg) + L-arginine + ATP = L-arginyl-tRNA(Arg) + AMP + diphosphate</text>
        <dbReference type="Rhea" id="RHEA:20301"/>
        <dbReference type="Rhea" id="RHEA-COMP:9658"/>
        <dbReference type="Rhea" id="RHEA-COMP:9673"/>
        <dbReference type="ChEBI" id="CHEBI:30616"/>
        <dbReference type="ChEBI" id="CHEBI:32682"/>
        <dbReference type="ChEBI" id="CHEBI:33019"/>
        <dbReference type="ChEBI" id="CHEBI:78442"/>
        <dbReference type="ChEBI" id="CHEBI:78513"/>
        <dbReference type="ChEBI" id="CHEBI:456215"/>
        <dbReference type="EC" id="6.1.1.19"/>
    </reaction>
</comment>
<keyword evidence="15" id="KW-1185">Reference proteome</keyword>
<dbReference type="SMART" id="SM00836">
    <property type="entry name" value="DALR_1"/>
    <property type="match status" value="1"/>
</dbReference>
<feature type="transmembrane region" description="Helical" evidence="11">
    <location>
        <begin position="414"/>
        <end position="434"/>
    </location>
</feature>
<accession>A0A9Q0MDR6</accession>
<evidence type="ECO:0000256" key="3">
    <source>
        <dbReference type="ARBA" id="ARBA00022598"/>
    </source>
</evidence>
<dbReference type="GO" id="GO:0004814">
    <property type="term" value="F:arginine-tRNA ligase activity"/>
    <property type="evidence" value="ECO:0007669"/>
    <property type="project" value="UniProtKB-EC"/>
</dbReference>
<feature type="domain" description="Arginyl tRNA synthetase N-terminal" evidence="13">
    <location>
        <begin position="752"/>
        <end position="835"/>
    </location>
</feature>
<evidence type="ECO:0000256" key="11">
    <source>
        <dbReference type="SAM" id="Phobius"/>
    </source>
</evidence>
<keyword evidence="3" id="KW-0436">Ligase</keyword>
<evidence type="ECO:0000259" key="13">
    <source>
        <dbReference type="SMART" id="SM01016"/>
    </source>
</evidence>
<gene>
    <name evidence="14" type="ORF">RDWZM_002555</name>
</gene>
<keyword evidence="5" id="KW-0067">ATP-binding</keyword>
<keyword evidence="10" id="KW-0175">Coiled coil</keyword>
<dbReference type="InterPro" id="IPR036695">
    <property type="entry name" value="Arg-tRNA-synth_N_sf"/>
</dbReference>
<evidence type="ECO:0000256" key="4">
    <source>
        <dbReference type="ARBA" id="ARBA00022741"/>
    </source>
</evidence>
<dbReference type="FunFam" id="3.40.50.620:FF:000084">
    <property type="entry name" value="arginine--tRNA ligase, cytoplasmic"/>
    <property type="match status" value="1"/>
</dbReference>
<feature type="transmembrane region" description="Helical" evidence="11">
    <location>
        <begin position="369"/>
        <end position="389"/>
    </location>
</feature>
<dbReference type="InterPro" id="IPR035684">
    <property type="entry name" value="ArgRS_core"/>
</dbReference>
<dbReference type="Gene3D" id="3.90.550.10">
    <property type="entry name" value="Spore Coat Polysaccharide Biosynthesis Protein SpsA, Chain A"/>
    <property type="match status" value="1"/>
</dbReference>
<dbReference type="SUPFAM" id="SSF53448">
    <property type="entry name" value="Nucleotide-diphospho-sugar transferases"/>
    <property type="match status" value="1"/>
</dbReference>
<dbReference type="SUPFAM" id="SSF55190">
    <property type="entry name" value="Arginyl-tRNA synthetase (ArgRS), N-terminal 'additional' domain"/>
    <property type="match status" value="1"/>
</dbReference>